<accession>A0A1H6UEA3</accession>
<reference evidence="1 2" key="1">
    <citation type="submission" date="2016-10" db="EMBL/GenBank/DDBJ databases">
        <authorList>
            <person name="de Groot N.N."/>
        </authorList>
    </citation>
    <scope>NUCLEOTIDE SEQUENCE [LARGE SCALE GENOMIC DNA]</scope>
    <source>
        <strain evidence="1 2">DSM 23048</strain>
    </source>
</reference>
<name>A0A1H6UEA3_9FLAO</name>
<dbReference type="GeneID" id="82256965"/>
<dbReference type="AlphaFoldDB" id="A0A1H6UEA3"/>
<gene>
    <name evidence="1" type="ORF">SAMN04488018_106171</name>
</gene>
<dbReference type="Proteomes" id="UP000183077">
    <property type="component" value="Unassembled WGS sequence"/>
</dbReference>
<sequence length="174" mass="20307">MTNNQFIIKVSNLHWIKNTDEEYDLCAHGDVFLQIGDEVVSNEYTLDVTVSATAFYLLRSLTENLNEHNHDSQLIPCCGHFMYFDENGRLVIGGCPSGIDWTIEHINDTEIKHTSDKGTQVIINKDKYREIVYAFADEVQNFYRESKSKILPTDEFSRDGYLGFWKEWNRLRNK</sequence>
<dbReference type="EMBL" id="FNYS01000006">
    <property type="protein sequence ID" value="SEI89946.1"/>
    <property type="molecule type" value="Genomic_DNA"/>
</dbReference>
<evidence type="ECO:0000313" key="2">
    <source>
        <dbReference type="Proteomes" id="UP000183077"/>
    </source>
</evidence>
<protein>
    <submittedName>
        <fullName evidence="1">Uncharacterized protein</fullName>
    </submittedName>
</protein>
<evidence type="ECO:0000313" key="1">
    <source>
        <dbReference type="EMBL" id="SEI89946.1"/>
    </source>
</evidence>
<dbReference type="RefSeq" id="WP_074745815.1">
    <property type="nucleotide sequence ID" value="NZ_FNYS01000006.1"/>
</dbReference>
<organism evidence="1 2">
    <name type="scientific">Myroides marinus</name>
    <dbReference type="NCBI Taxonomy" id="703342"/>
    <lineage>
        <taxon>Bacteria</taxon>
        <taxon>Pseudomonadati</taxon>
        <taxon>Bacteroidota</taxon>
        <taxon>Flavobacteriia</taxon>
        <taxon>Flavobacteriales</taxon>
        <taxon>Flavobacteriaceae</taxon>
        <taxon>Myroides</taxon>
    </lineage>
</organism>
<proteinExistence type="predicted"/>